<dbReference type="EMBL" id="CP013020">
    <property type="protein sequence ID" value="ALK83323.1"/>
    <property type="molecule type" value="Genomic_DNA"/>
</dbReference>
<accession>A0A0P0M131</accession>
<sequence length="95" mass="10046">MNKADLISAVAAEAGLSKVDAKKAVEAFVSTVTKALQEGDKVSLIGFGTFSVAERSARTGINPSTKATITIPAKKVPSSNQVLNWQTQLNNCYFT</sequence>
<dbReference type="PANTHER" id="PTHR33175">
    <property type="entry name" value="DNA-BINDING PROTEIN HU"/>
    <property type="match status" value="1"/>
</dbReference>
<keyword evidence="2" id="KW-0226">DNA condensation</keyword>
<dbReference type="PATRIC" id="fig|821.40.peg.818"/>
<dbReference type="InterPro" id="IPR000119">
    <property type="entry name" value="Hist_DNA-bd"/>
</dbReference>
<dbReference type="CDD" id="cd13831">
    <property type="entry name" value="HU"/>
    <property type="match status" value="1"/>
</dbReference>
<dbReference type="InterPro" id="IPR020816">
    <property type="entry name" value="Histone-like_DNA-bd_CS"/>
</dbReference>
<dbReference type="Pfam" id="PF00216">
    <property type="entry name" value="Bac_DNA_binding"/>
    <property type="match status" value="1"/>
</dbReference>
<dbReference type="Gene3D" id="4.10.520.10">
    <property type="entry name" value="IHF-like DNA-binding proteins"/>
    <property type="match status" value="1"/>
</dbReference>
<reference evidence="5 6" key="2">
    <citation type="journal article" date="2016" name="Genome Biol. Evol.">
        <title>Extensive mobilome-driven genome diversification in mouse gut-associated Bacteroides vulgatus mpk.</title>
        <authorList>
            <person name="Lange A."/>
            <person name="Beier S."/>
            <person name="Steimle A."/>
            <person name="Autenrieth I.B."/>
            <person name="Huson D.H."/>
            <person name="Frick J.S."/>
        </authorList>
    </citation>
    <scope>NUCLEOTIDE SEQUENCE [LARGE SCALE GENOMIC DNA]</scope>
    <source>
        <strain evidence="6">mpk</strain>
    </source>
</reference>
<dbReference type="GO" id="GO:0003677">
    <property type="term" value="F:DNA binding"/>
    <property type="evidence" value="ECO:0007669"/>
    <property type="project" value="UniProtKB-KW"/>
</dbReference>
<dbReference type="InterPro" id="IPR010992">
    <property type="entry name" value="IHF-like_DNA-bd_dom_sf"/>
</dbReference>
<protein>
    <submittedName>
        <fullName evidence="5">DNA-binding protein HU-beta</fullName>
    </submittedName>
</protein>
<evidence type="ECO:0000256" key="4">
    <source>
        <dbReference type="RuleBase" id="RU003939"/>
    </source>
</evidence>
<dbReference type="PROSITE" id="PS00045">
    <property type="entry name" value="HISTONE_LIKE"/>
    <property type="match status" value="1"/>
</dbReference>
<gene>
    <name evidence="5" type="ORF">BvMPK_0705</name>
</gene>
<evidence type="ECO:0000313" key="6">
    <source>
        <dbReference type="Proteomes" id="UP000061587"/>
    </source>
</evidence>
<keyword evidence="3 5" id="KW-0238">DNA-binding</keyword>
<name>A0A0P0M131_PHOVU</name>
<dbReference type="Proteomes" id="UP000061587">
    <property type="component" value="Chromosome"/>
</dbReference>
<comment type="similarity">
    <text evidence="1 4">Belongs to the bacterial histone-like protein family.</text>
</comment>
<evidence type="ECO:0000256" key="2">
    <source>
        <dbReference type="ARBA" id="ARBA00023067"/>
    </source>
</evidence>
<dbReference type="AlphaFoldDB" id="A0A0P0M131"/>
<dbReference type="SUPFAM" id="SSF47729">
    <property type="entry name" value="IHF-like DNA-binding proteins"/>
    <property type="match status" value="1"/>
</dbReference>
<evidence type="ECO:0000256" key="1">
    <source>
        <dbReference type="ARBA" id="ARBA00010529"/>
    </source>
</evidence>
<proteinExistence type="inferred from homology"/>
<organism evidence="5 6">
    <name type="scientific">Phocaeicola vulgatus</name>
    <name type="common">Bacteroides vulgatus</name>
    <dbReference type="NCBI Taxonomy" id="821"/>
    <lineage>
        <taxon>Bacteria</taxon>
        <taxon>Pseudomonadati</taxon>
        <taxon>Bacteroidota</taxon>
        <taxon>Bacteroidia</taxon>
        <taxon>Bacteroidales</taxon>
        <taxon>Bacteroidaceae</taxon>
        <taxon>Phocaeicola</taxon>
    </lineage>
</organism>
<evidence type="ECO:0000313" key="5">
    <source>
        <dbReference type="EMBL" id="ALK83323.1"/>
    </source>
</evidence>
<dbReference type="GO" id="GO:0030261">
    <property type="term" value="P:chromosome condensation"/>
    <property type="evidence" value="ECO:0007669"/>
    <property type="project" value="UniProtKB-KW"/>
</dbReference>
<dbReference type="GO" id="GO:0005829">
    <property type="term" value="C:cytosol"/>
    <property type="evidence" value="ECO:0007669"/>
    <property type="project" value="TreeGrafter"/>
</dbReference>
<dbReference type="PANTHER" id="PTHR33175:SF3">
    <property type="entry name" value="DNA-BINDING PROTEIN HU-BETA"/>
    <property type="match status" value="1"/>
</dbReference>
<evidence type="ECO:0000256" key="3">
    <source>
        <dbReference type="ARBA" id="ARBA00023125"/>
    </source>
</evidence>
<dbReference type="GO" id="GO:0030527">
    <property type="term" value="F:structural constituent of chromatin"/>
    <property type="evidence" value="ECO:0007669"/>
    <property type="project" value="InterPro"/>
</dbReference>
<reference evidence="6" key="1">
    <citation type="submission" date="2015-10" db="EMBL/GenBank/DDBJ databases">
        <title>Extensive mobilome-driven genome diversification in gut-associated Bacteroides vulgatus mpk.</title>
        <authorList>
            <person name="Beier S."/>
            <person name="Lange A."/>
            <person name="Huson D.H."/>
            <person name="Frick J.-S."/>
            <person name="Autenrieth I.B."/>
        </authorList>
    </citation>
    <scope>NUCLEOTIDE SEQUENCE [LARGE SCALE GENOMIC DNA]</scope>
    <source>
        <strain evidence="6">mpk</strain>
    </source>
</reference>
<dbReference type="SMART" id="SM00411">
    <property type="entry name" value="BHL"/>
    <property type="match status" value="1"/>
</dbReference>
<dbReference type="PRINTS" id="PR01727">
    <property type="entry name" value="DNABINDINGHU"/>
</dbReference>